<organism evidence="1 2">
    <name type="scientific">Cuspidothrix issatschenkoi CHARLIE-1</name>
    <dbReference type="NCBI Taxonomy" id="2052836"/>
    <lineage>
        <taxon>Bacteria</taxon>
        <taxon>Bacillati</taxon>
        <taxon>Cyanobacteriota</taxon>
        <taxon>Cyanophyceae</taxon>
        <taxon>Nostocales</taxon>
        <taxon>Aphanizomenonaceae</taxon>
        <taxon>Cuspidothrix</taxon>
    </lineage>
</organism>
<comment type="caution">
    <text evidence="1">The sequence shown here is derived from an EMBL/GenBank/DDBJ whole genome shotgun (WGS) entry which is preliminary data.</text>
</comment>
<accession>A0A2S6CRY1</accession>
<dbReference type="Proteomes" id="UP000239589">
    <property type="component" value="Unassembled WGS sequence"/>
</dbReference>
<protein>
    <submittedName>
        <fullName evidence="1">Uncharacterized protein</fullName>
    </submittedName>
</protein>
<proteinExistence type="predicted"/>
<gene>
    <name evidence="1" type="ORF">CUN59_14865</name>
</gene>
<keyword evidence="2" id="KW-1185">Reference proteome</keyword>
<name>A0A2S6CRY1_9CYAN</name>
<dbReference type="EMBL" id="PGEM01000110">
    <property type="protein sequence ID" value="PPJ62535.1"/>
    <property type="molecule type" value="Genomic_DNA"/>
</dbReference>
<evidence type="ECO:0000313" key="2">
    <source>
        <dbReference type="Proteomes" id="UP000239589"/>
    </source>
</evidence>
<sequence>MLYPVTVKLLHNGILASTSMGGKPSMNNFYWDGTGLCFHAEQAAIFTKLLRYLLEVIIF</sequence>
<evidence type="ECO:0000313" key="1">
    <source>
        <dbReference type="EMBL" id="PPJ62535.1"/>
    </source>
</evidence>
<reference evidence="1 2" key="1">
    <citation type="submission" date="2018-02" db="EMBL/GenBank/DDBJ databases">
        <title>Discovery of a pederin family compound in a non-symbiotic bloom-forming cyanobacterium.</title>
        <authorList>
            <person name="Kust A."/>
            <person name="Mares J."/>
            <person name="Jokela J."/>
            <person name="Urajova P."/>
            <person name="Hajek J."/>
            <person name="Saurav K."/>
            <person name="Voracova K."/>
            <person name="Fewer D.P."/>
            <person name="Haapaniemi E."/>
            <person name="Permi P."/>
            <person name="Rehakova K."/>
            <person name="Sivonen K."/>
            <person name="Hrouzek P."/>
        </authorList>
    </citation>
    <scope>NUCLEOTIDE SEQUENCE [LARGE SCALE GENOMIC DNA]</scope>
    <source>
        <strain evidence="1 2">CHARLIE-1</strain>
    </source>
</reference>
<dbReference type="AlphaFoldDB" id="A0A2S6CRY1"/>